<organism evidence="1 2">
    <name type="scientific">Bacteroides pyogenes F0041</name>
    <dbReference type="NCBI Taxonomy" id="1321819"/>
    <lineage>
        <taxon>Bacteria</taxon>
        <taxon>Pseudomonadati</taxon>
        <taxon>Bacteroidota</taxon>
        <taxon>Bacteroidia</taxon>
        <taxon>Bacteroidales</taxon>
        <taxon>Bacteroidaceae</taxon>
        <taxon>Bacteroides</taxon>
    </lineage>
</organism>
<accession>U2E521</accession>
<sequence length="47" mass="5634">MIISGAELPYMVTKRKCKDFVRAFKRFFLFFYHSRIPEKCSWHCGSA</sequence>
<dbReference type="Proteomes" id="UP000016496">
    <property type="component" value="Unassembled WGS sequence"/>
</dbReference>
<dbReference type="AlphaFoldDB" id="U2E521"/>
<dbReference type="HOGENOM" id="CLU_3164828_0_0_10"/>
<evidence type="ECO:0000313" key="1">
    <source>
        <dbReference type="EMBL" id="ERI89297.1"/>
    </source>
</evidence>
<name>U2E521_9BACE</name>
<proteinExistence type="predicted"/>
<evidence type="ECO:0000313" key="2">
    <source>
        <dbReference type="Proteomes" id="UP000016496"/>
    </source>
</evidence>
<reference evidence="1 2" key="1">
    <citation type="submission" date="2013-08" db="EMBL/GenBank/DDBJ databases">
        <authorList>
            <person name="Weinstock G."/>
            <person name="Sodergren E."/>
            <person name="Wylie T."/>
            <person name="Fulton L."/>
            <person name="Fulton R."/>
            <person name="Fronick C."/>
            <person name="O'Laughlin M."/>
            <person name="Godfrey J."/>
            <person name="Miner T."/>
            <person name="Herter B."/>
            <person name="Appelbaum E."/>
            <person name="Cordes M."/>
            <person name="Lek S."/>
            <person name="Wollam A."/>
            <person name="Pepin K.H."/>
            <person name="Palsikar V.B."/>
            <person name="Mitreva M."/>
            <person name="Wilson R.K."/>
        </authorList>
    </citation>
    <scope>NUCLEOTIDE SEQUENCE [LARGE SCALE GENOMIC DNA]</scope>
    <source>
        <strain evidence="1 2">F0041</strain>
    </source>
</reference>
<gene>
    <name evidence="1" type="ORF">HMPREF1981_00008</name>
</gene>
<comment type="caution">
    <text evidence="1">The sequence shown here is derived from an EMBL/GenBank/DDBJ whole genome shotgun (WGS) entry which is preliminary data.</text>
</comment>
<dbReference type="EMBL" id="AWSV01000001">
    <property type="protein sequence ID" value="ERI89297.1"/>
    <property type="molecule type" value="Genomic_DNA"/>
</dbReference>
<protein>
    <submittedName>
        <fullName evidence="1">Uncharacterized protein</fullName>
    </submittedName>
</protein>